<evidence type="ECO:0000256" key="16">
    <source>
        <dbReference type="ARBA" id="ARBA00080815"/>
    </source>
</evidence>
<dbReference type="GO" id="GO:0003723">
    <property type="term" value="F:RNA binding"/>
    <property type="evidence" value="ECO:0007669"/>
    <property type="project" value="TreeGrafter"/>
</dbReference>
<feature type="signal peptide" evidence="19">
    <location>
        <begin position="1"/>
        <end position="21"/>
    </location>
</feature>
<feature type="domain" description="WW" evidence="20">
    <location>
        <begin position="69"/>
        <end position="97"/>
    </location>
</feature>
<dbReference type="FunFam" id="2.20.70.10:FF:000102">
    <property type="entry name" value="Pre-mRNA-processing factor 40 homolog B"/>
    <property type="match status" value="1"/>
</dbReference>
<evidence type="ECO:0000256" key="14">
    <source>
        <dbReference type="ARBA" id="ARBA00072041"/>
    </source>
</evidence>
<feature type="chain" id="PRO_5021315016" description="Pre-mRNA-processing factor 40 homolog A" evidence="19">
    <location>
        <begin position="22"/>
        <end position="619"/>
    </location>
</feature>
<feature type="coiled-coil region" evidence="17">
    <location>
        <begin position="190"/>
        <end position="217"/>
    </location>
</feature>
<evidence type="ECO:0000259" key="21">
    <source>
        <dbReference type="PROSITE" id="PS51676"/>
    </source>
</evidence>
<dbReference type="SMART" id="SM00441">
    <property type="entry name" value="FF"/>
    <property type="match status" value="4"/>
</dbReference>
<keyword evidence="4" id="KW-1017">Isopeptide bond</keyword>
<dbReference type="GO" id="GO:0071004">
    <property type="term" value="C:U2-type prespliceosome"/>
    <property type="evidence" value="ECO:0007669"/>
    <property type="project" value="TreeGrafter"/>
</dbReference>
<evidence type="ECO:0000313" key="23">
    <source>
        <dbReference type="Proteomes" id="UP000314982"/>
    </source>
</evidence>
<dbReference type="InterPro" id="IPR039726">
    <property type="entry name" value="Prp40-like"/>
</dbReference>
<organism evidence="22 23">
    <name type="scientific">Hucho hucho</name>
    <name type="common">huchen</name>
    <dbReference type="NCBI Taxonomy" id="62062"/>
    <lineage>
        <taxon>Eukaryota</taxon>
        <taxon>Metazoa</taxon>
        <taxon>Chordata</taxon>
        <taxon>Craniata</taxon>
        <taxon>Vertebrata</taxon>
        <taxon>Euteleostomi</taxon>
        <taxon>Actinopterygii</taxon>
        <taxon>Neopterygii</taxon>
        <taxon>Teleostei</taxon>
        <taxon>Protacanthopterygii</taxon>
        <taxon>Salmoniformes</taxon>
        <taxon>Salmonidae</taxon>
        <taxon>Salmoninae</taxon>
        <taxon>Hucho</taxon>
    </lineage>
</organism>
<keyword evidence="19" id="KW-0732">Signal</keyword>
<evidence type="ECO:0000256" key="5">
    <source>
        <dbReference type="ARBA" id="ARBA00022553"/>
    </source>
</evidence>
<dbReference type="Pfam" id="PF01846">
    <property type="entry name" value="FF"/>
    <property type="match status" value="3"/>
</dbReference>
<protein>
    <recommendedName>
        <fullName evidence="14">Pre-mRNA-processing factor 40 homolog A</fullName>
    </recommendedName>
    <alternativeName>
        <fullName evidence="15">Formin-binding protein 11</fullName>
    </alternativeName>
    <alternativeName>
        <fullName evidence="16">Formin-binding protein 3</fullName>
    </alternativeName>
</protein>
<dbReference type="PANTHER" id="PTHR11864">
    <property type="entry name" value="PRE-MRNA-PROCESSING PROTEIN PRP40"/>
    <property type="match status" value="1"/>
</dbReference>
<feature type="region of interest" description="Disordered" evidence="18">
    <location>
        <begin position="547"/>
        <end position="619"/>
    </location>
</feature>
<keyword evidence="17" id="KW-0175">Coiled coil</keyword>
<keyword evidence="9" id="KW-0007">Acetylation</keyword>
<feature type="domain" description="FF" evidence="21">
    <location>
        <begin position="204"/>
        <end position="258"/>
    </location>
</feature>
<keyword evidence="5" id="KW-0597">Phosphoprotein</keyword>
<evidence type="ECO:0000256" key="9">
    <source>
        <dbReference type="ARBA" id="ARBA00022990"/>
    </source>
</evidence>
<comment type="similarity">
    <text evidence="13">Belongs to the PRPF40 family.</text>
</comment>
<dbReference type="AlphaFoldDB" id="A0A4W5QPP2"/>
<feature type="coiled-coil region" evidence="17">
    <location>
        <begin position="322"/>
        <end position="354"/>
    </location>
</feature>
<evidence type="ECO:0000256" key="8">
    <source>
        <dbReference type="ARBA" id="ARBA00022843"/>
    </source>
</evidence>
<evidence type="ECO:0000259" key="20">
    <source>
        <dbReference type="PROSITE" id="PS50020"/>
    </source>
</evidence>
<comment type="subcellular location">
    <subcellularLocation>
        <location evidence="1">Nucleus matrix</location>
    </subcellularLocation>
    <subcellularLocation>
        <location evidence="2">Nucleus speckle</location>
    </subcellularLocation>
</comment>
<keyword evidence="23" id="KW-1185">Reference proteome</keyword>
<evidence type="ECO:0000256" key="2">
    <source>
        <dbReference type="ARBA" id="ARBA00004324"/>
    </source>
</evidence>
<feature type="domain" description="WW" evidence="20">
    <location>
        <begin position="23"/>
        <end position="56"/>
    </location>
</feature>
<dbReference type="PROSITE" id="PS50020">
    <property type="entry name" value="WW_DOMAIN_2"/>
    <property type="match status" value="2"/>
</dbReference>
<dbReference type="FunFam" id="1.10.10.440:FF:000012">
    <property type="entry name" value="pre-mRNA-processing factor 40 homolog A isoform X2"/>
    <property type="match status" value="1"/>
</dbReference>
<evidence type="ECO:0000256" key="3">
    <source>
        <dbReference type="ARBA" id="ARBA00022481"/>
    </source>
</evidence>
<evidence type="ECO:0000256" key="18">
    <source>
        <dbReference type="SAM" id="MobiDB-lite"/>
    </source>
</evidence>
<evidence type="ECO:0000256" key="15">
    <source>
        <dbReference type="ARBA" id="ARBA00078214"/>
    </source>
</evidence>
<keyword evidence="11" id="KW-0539">Nucleus</keyword>
<dbReference type="SUPFAM" id="SSF81698">
    <property type="entry name" value="FF domain"/>
    <property type="match status" value="5"/>
</dbReference>
<dbReference type="FunFam" id="1.10.10.440:FF:000011">
    <property type="entry name" value="pre-mRNA-processing factor 40 homolog A isoform X1"/>
    <property type="match status" value="1"/>
</dbReference>
<evidence type="ECO:0000256" key="13">
    <source>
        <dbReference type="ARBA" id="ARBA00061317"/>
    </source>
</evidence>
<accession>A0A4W5QPP2</accession>
<dbReference type="GO" id="GO:0016607">
    <property type="term" value="C:nuclear speck"/>
    <property type="evidence" value="ECO:0007669"/>
    <property type="project" value="UniProtKB-SubCell"/>
</dbReference>
<keyword evidence="8" id="KW-0832">Ubl conjugation</keyword>
<feature type="domain" description="FF" evidence="21">
    <location>
        <begin position="486"/>
        <end position="543"/>
    </location>
</feature>
<proteinExistence type="inferred from homology"/>
<keyword evidence="3" id="KW-0488">Methylation</keyword>
<reference evidence="22" key="3">
    <citation type="submission" date="2025-09" db="UniProtKB">
        <authorList>
            <consortium name="Ensembl"/>
        </authorList>
    </citation>
    <scope>IDENTIFICATION</scope>
</reference>
<keyword evidence="7" id="KW-0677">Repeat</keyword>
<dbReference type="InterPro" id="IPR002713">
    <property type="entry name" value="FF_domain"/>
</dbReference>
<dbReference type="GO" id="GO:0016363">
    <property type="term" value="C:nuclear matrix"/>
    <property type="evidence" value="ECO:0007669"/>
    <property type="project" value="UniProtKB-SubCell"/>
</dbReference>
<evidence type="ECO:0000256" key="7">
    <source>
        <dbReference type="ARBA" id="ARBA00022737"/>
    </source>
</evidence>
<evidence type="ECO:0000256" key="12">
    <source>
        <dbReference type="ARBA" id="ARBA00057440"/>
    </source>
</evidence>
<evidence type="ECO:0000256" key="19">
    <source>
        <dbReference type="SAM" id="SignalP"/>
    </source>
</evidence>
<evidence type="ECO:0000313" key="22">
    <source>
        <dbReference type="Ensembl" id="ENSHHUP00000075900.1"/>
    </source>
</evidence>
<dbReference type="PANTHER" id="PTHR11864:SF0">
    <property type="entry name" value="PRP40 PRE-MRNA PROCESSING FACTOR 40 HOMOLOG A (YEAST)"/>
    <property type="match status" value="1"/>
</dbReference>
<evidence type="ECO:0000256" key="1">
    <source>
        <dbReference type="ARBA" id="ARBA00004109"/>
    </source>
</evidence>
<evidence type="ECO:0000256" key="11">
    <source>
        <dbReference type="ARBA" id="ARBA00023242"/>
    </source>
</evidence>
<comment type="function">
    <text evidence="12">Binds to WASL/N-WASP and suppresses its translocation from the nucleus to the cytoplasm, thereby inhibiting its cytoplasmic function. Plays a role in the regulation of cell morphology and cytoskeletal organization. Required in the control of cell shape and migration. May play a role in cytokinesis. May be involved in pre-mRNA splicing.</text>
</comment>
<dbReference type="Gene3D" id="2.20.70.10">
    <property type="match status" value="2"/>
</dbReference>
<keyword evidence="10" id="KW-0508">mRNA splicing</keyword>
<feature type="domain" description="FF" evidence="21">
    <location>
        <begin position="271"/>
        <end position="331"/>
    </location>
</feature>
<dbReference type="GO" id="GO:0045292">
    <property type="term" value="P:mRNA cis splicing, via spliceosome"/>
    <property type="evidence" value="ECO:0007669"/>
    <property type="project" value="InterPro"/>
</dbReference>
<dbReference type="GO" id="GO:0005685">
    <property type="term" value="C:U1 snRNP"/>
    <property type="evidence" value="ECO:0007669"/>
    <property type="project" value="TreeGrafter"/>
</dbReference>
<dbReference type="Pfam" id="PF25432">
    <property type="entry name" value="FF_PRPF40A"/>
    <property type="match status" value="1"/>
</dbReference>
<dbReference type="GeneTree" id="ENSGT00930000150980"/>
<feature type="domain" description="FF" evidence="21">
    <location>
        <begin position="351"/>
        <end position="411"/>
    </location>
</feature>
<dbReference type="Pfam" id="PF00397">
    <property type="entry name" value="WW"/>
    <property type="match status" value="2"/>
</dbReference>
<keyword evidence="6" id="KW-0507">mRNA processing</keyword>
<dbReference type="Proteomes" id="UP000314982">
    <property type="component" value="Unassembled WGS sequence"/>
</dbReference>
<evidence type="ECO:0000256" key="10">
    <source>
        <dbReference type="ARBA" id="ARBA00023187"/>
    </source>
</evidence>
<dbReference type="FunFam" id="1.10.10.440:FF:000003">
    <property type="entry name" value="Pre-mRNA processing factor 40 homolog A"/>
    <property type="match status" value="1"/>
</dbReference>
<reference evidence="22" key="2">
    <citation type="submission" date="2025-08" db="UniProtKB">
        <authorList>
            <consortium name="Ensembl"/>
        </authorList>
    </citation>
    <scope>IDENTIFICATION</scope>
</reference>
<dbReference type="SUPFAM" id="SSF51045">
    <property type="entry name" value="WW domain"/>
    <property type="match status" value="2"/>
</dbReference>
<dbReference type="FunFam" id="1.10.10.440:FF:000002">
    <property type="entry name" value="pre-mRNA-processing factor 40 homolog A isoform X1"/>
    <property type="match status" value="1"/>
</dbReference>
<evidence type="ECO:0000256" key="6">
    <source>
        <dbReference type="ARBA" id="ARBA00022664"/>
    </source>
</evidence>
<dbReference type="Ensembl" id="ENSHHUT00000078376.1">
    <property type="protein sequence ID" value="ENSHHUP00000075900.1"/>
    <property type="gene ID" value="ENSHHUG00000044270.1"/>
</dbReference>
<name>A0A4W5QPP2_9TELE</name>
<evidence type="ECO:0000256" key="4">
    <source>
        <dbReference type="ARBA" id="ARBA00022499"/>
    </source>
</evidence>
<sequence length="619" mass="73320">MNSNYYICFFIVTAAPGTVCGCHPQKSVWTEHKSMDGKTYYYNTETKQSSWEKPDDLKSPAEQMLSKCPWKEYKSDNGKAYYYNSQTKESRWTKPKELEDLEGPYYIFLPFSLSFSNDTSKDERPELVKKTYKWNTKEEAKQAFKELLKEKGVSSNASWEQAMKMIINDPRYSALPKLSEKKQAFNAYKVQTEKEEKEEARLKYKESKETYQRFLENHEKMTSTTRYKKAEQLFAELDVWSTVPERDRLEIYEDVLFYLAKKEKEQAKQLRKRNWEALKNILDNMANVTYRTTWSEAQQYLLDNPTFAEDEELQNMDKEDALICFEEHIRALEKEEEDEKQKTLLRERRRQRKNRESFQKFLDELHDHGQLHSMSAWMEMYPTVSSDIRFANMLGQPGSTPLDLFKFYVEDLKARYHDEKRIIKDILKDKSFLVEVNTSFEDFGSVISSDKRAMTLDAGNIKLAFNSLLEKAEAREREREKEEARKMKRKEATFKSMLKQATPALEPEATWEGVRERFLKESAFEDVTLESERKRIFKDFMHVLEHECQHHHSKTKKHSKKSKKHHRKRSRSRSRSVSMPCHRTGQAPSMGGWDTSGSELSEGELEKRRRTLLEQLDAP</sequence>
<feature type="compositionally biased region" description="Basic residues" evidence="18">
    <location>
        <begin position="551"/>
        <end position="574"/>
    </location>
</feature>
<dbReference type="PROSITE" id="PS01159">
    <property type="entry name" value="WW_DOMAIN_1"/>
    <property type="match status" value="2"/>
</dbReference>
<reference evidence="23" key="1">
    <citation type="submission" date="2018-06" db="EMBL/GenBank/DDBJ databases">
        <title>Genome assembly of Danube salmon.</title>
        <authorList>
            <person name="Macqueen D.J."/>
            <person name="Gundappa M.K."/>
        </authorList>
    </citation>
    <scope>NUCLEOTIDE SEQUENCE [LARGE SCALE GENOMIC DNA]</scope>
</reference>
<dbReference type="InterPro" id="IPR036517">
    <property type="entry name" value="FF_domain_sf"/>
</dbReference>
<feature type="domain" description="FF" evidence="21">
    <location>
        <begin position="137"/>
        <end position="191"/>
    </location>
</feature>
<evidence type="ECO:0000256" key="17">
    <source>
        <dbReference type="SAM" id="Coils"/>
    </source>
</evidence>
<dbReference type="Gene3D" id="1.10.10.440">
    <property type="entry name" value="FF domain"/>
    <property type="match status" value="5"/>
</dbReference>
<dbReference type="CDD" id="cd00201">
    <property type="entry name" value="WW"/>
    <property type="match status" value="2"/>
</dbReference>
<dbReference type="FunFam" id="1.10.10.440:FF:000009">
    <property type="entry name" value="pre-mRNA-processing factor 40 homolog A isoform X1"/>
    <property type="match status" value="1"/>
</dbReference>
<dbReference type="SMART" id="SM00456">
    <property type="entry name" value="WW"/>
    <property type="match status" value="2"/>
</dbReference>
<dbReference type="InterPro" id="IPR036020">
    <property type="entry name" value="WW_dom_sf"/>
</dbReference>
<dbReference type="InterPro" id="IPR001202">
    <property type="entry name" value="WW_dom"/>
</dbReference>
<dbReference type="PROSITE" id="PS51676">
    <property type="entry name" value="FF"/>
    <property type="match status" value="5"/>
</dbReference>